<protein>
    <recommendedName>
        <fullName evidence="11">Protein phosphatase 1 regulatory subunit 12B</fullName>
    </recommendedName>
    <alternativeName>
        <fullName evidence="12">Myosin phosphatase-targeting subunit 2</fullName>
    </alternativeName>
</protein>
<evidence type="ECO:0000256" key="10">
    <source>
        <dbReference type="ARBA" id="ARBA00065548"/>
    </source>
</evidence>
<evidence type="ECO:0000256" key="6">
    <source>
        <dbReference type="ARBA" id="ARBA00023043"/>
    </source>
</evidence>
<dbReference type="Gene3D" id="6.10.140.390">
    <property type="match status" value="1"/>
</dbReference>
<feature type="region of interest" description="Disordered" evidence="14">
    <location>
        <begin position="1"/>
        <end position="32"/>
    </location>
</feature>
<evidence type="ECO:0000313" key="15">
    <source>
        <dbReference type="EMBL" id="CAG5128326.1"/>
    </source>
</evidence>
<accession>A0A8S3ZLX8</accession>
<dbReference type="PANTHER" id="PTHR24179:SF21">
    <property type="entry name" value="MYOSIN BINDING SUBUNIT, ISOFORM O"/>
    <property type="match status" value="1"/>
</dbReference>
<feature type="repeat" description="ANK" evidence="13">
    <location>
        <begin position="111"/>
        <end position="143"/>
    </location>
</feature>
<dbReference type="SMART" id="SM00248">
    <property type="entry name" value="ANK"/>
    <property type="match status" value="5"/>
</dbReference>
<feature type="repeat" description="ANK" evidence="13">
    <location>
        <begin position="237"/>
        <end position="269"/>
    </location>
</feature>
<dbReference type="InterPro" id="IPR002110">
    <property type="entry name" value="Ankyrin_rpt"/>
</dbReference>
<evidence type="ECO:0000256" key="4">
    <source>
        <dbReference type="ARBA" id="ARBA00022553"/>
    </source>
</evidence>
<dbReference type="OrthoDB" id="19014at2759"/>
<dbReference type="GO" id="GO:0019208">
    <property type="term" value="F:phosphatase regulator activity"/>
    <property type="evidence" value="ECO:0007669"/>
    <property type="project" value="TreeGrafter"/>
</dbReference>
<comment type="caution">
    <text evidence="15">The sequence shown here is derived from an EMBL/GenBank/DDBJ whole genome shotgun (WGS) entry which is preliminary data.</text>
</comment>
<comment type="subcellular location">
    <subcellularLocation>
        <location evidence="1">Cytoplasm</location>
        <location evidence="1">Cytoskeleton</location>
    </subcellularLocation>
</comment>
<feature type="repeat" description="ANK" evidence="13">
    <location>
        <begin position="204"/>
        <end position="236"/>
    </location>
</feature>
<gene>
    <name evidence="15" type="ORF">CUNI_LOCUS13884</name>
</gene>
<evidence type="ECO:0000256" key="12">
    <source>
        <dbReference type="ARBA" id="ARBA00083252"/>
    </source>
</evidence>
<evidence type="ECO:0000256" key="11">
    <source>
        <dbReference type="ARBA" id="ARBA00072757"/>
    </source>
</evidence>
<proteinExistence type="inferred from homology"/>
<keyword evidence="3" id="KW-0963">Cytoplasm</keyword>
<dbReference type="Proteomes" id="UP000678393">
    <property type="component" value="Unassembled WGS sequence"/>
</dbReference>
<comment type="subunit">
    <text evidence="10">PP1 comprises a catalytic subunit, PPP1CA, PPP1CB or PPP1CC, and one or several targeting or regulatory subunits. PPP1R12B mediates binding to myosin. Isoform 3 and isoform 4 bind PPP1R12A, but not isoform 1 of PPP1R12B itself. Binds IL16.</text>
</comment>
<dbReference type="FunFam" id="1.25.40.20:FF:000007">
    <property type="entry name" value="Phosphatase 1 regulatory subunit 12A"/>
    <property type="match status" value="1"/>
</dbReference>
<dbReference type="PROSITE" id="PS50297">
    <property type="entry name" value="ANK_REP_REGION"/>
    <property type="match status" value="3"/>
</dbReference>
<dbReference type="GO" id="GO:0005737">
    <property type="term" value="C:cytoplasm"/>
    <property type="evidence" value="ECO:0007669"/>
    <property type="project" value="TreeGrafter"/>
</dbReference>
<evidence type="ECO:0000256" key="9">
    <source>
        <dbReference type="ARBA" id="ARBA00059024"/>
    </source>
</evidence>
<keyword evidence="2" id="KW-0217">Developmental protein</keyword>
<sequence>MAGDDKPFNAELKRQEQLRRWKDSDTDIEPTYPKRKKTAVQFQDGCVFLAACSSGDTDEVEKLLQNDKRTDINTANVDGLTALHQACIDDNLEMVEFLVEHGADIDVCDNEGWTPLHATASCAFLDIARYLIKHNANVAAVNNDGDLPIDIADNKDMERLLQEEMNRQGIDAEAARNEEEQRMLEDANQWLADKTVKEIQHPKTGATALHVAAAKGYISVINLLLKAGVDINAEDHDGWTALHAAVHWDQKEAVEILVNHLCDMHHKNKAGHTVFDLAEDDMLQLLKELRDKQTSIRNEQEKGSDIILSSINAENRRSSVTRMSGNQKHNIIQKTSEDERTSLRPGRTDERNLDKADKIVDKIETEHHNNDKNKQHHQLPVTSAISTSWSRPSSVATSPSVVQLRHITNGMASTTSVEQQRSPSIVYSSHIGTPQSSLHVATSPSGVALQQLPLVATSTPSTPTQLPANVAVSTPTHELQQLPHINIPAIELRHSSSVAACTPGLRLRRPASVATSTPLLELDKQSVSTTKTDHLSSRPVMSLVSEPRLSPLSRSVSVRQVDTNDTSLQERPDHSRASEGGTSVSATPATTTSATRTSTDSEPRSSYNFGPSYGGFRSSFSNRSNTYVPYYLQRQQRESQAVSDSSTTSNDKSPASEPGRTTTTTTTTSTPTTTSALTTTTPSSSVFKRSYEPPKRDEETETQRKARAKHARQTRRSTQ</sequence>
<comment type="similarity">
    <text evidence="8">Belongs to the NRARP family.</text>
</comment>
<keyword evidence="16" id="KW-1185">Reference proteome</keyword>
<dbReference type="Gene3D" id="1.25.40.20">
    <property type="entry name" value="Ankyrin repeat-containing domain"/>
    <property type="match status" value="2"/>
</dbReference>
<dbReference type="FunFam" id="1.25.40.20:FF:000004">
    <property type="entry name" value="Phosphatase 1 regulatory subunit 12A"/>
    <property type="match status" value="1"/>
</dbReference>
<evidence type="ECO:0000256" key="1">
    <source>
        <dbReference type="ARBA" id="ARBA00004245"/>
    </source>
</evidence>
<comment type="function">
    <text evidence="9">Regulates myosin phosphatase activity. Augments Ca(2+) sensitivity of the contractile apparatus.</text>
</comment>
<dbReference type="PROSITE" id="PS50088">
    <property type="entry name" value="ANK_REPEAT"/>
    <property type="match status" value="4"/>
</dbReference>
<dbReference type="PANTHER" id="PTHR24179">
    <property type="entry name" value="PROTEIN PHOSPHATASE 1 REGULATORY SUBUNIT 12"/>
    <property type="match status" value="1"/>
</dbReference>
<keyword evidence="7" id="KW-0206">Cytoskeleton</keyword>
<dbReference type="InterPro" id="IPR051226">
    <property type="entry name" value="PP1_Regulatory_Subunit"/>
</dbReference>
<feature type="compositionally biased region" description="Polar residues" evidence="14">
    <location>
        <begin position="638"/>
        <end position="653"/>
    </location>
</feature>
<evidence type="ECO:0000256" key="14">
    <source>
        <dbReference type="SAM" id="MobiDB-lite"/>
    </source>
</evidence>
<evidence type="ECO:0000256" key="2">
    <source>
        <dbReference type="ARBA" id="ARBA00022473"/>
    </source>
</evidence>
<evidence type="ECO:0000313" key="16">
    <source>
        <dbReference type="Proteomes" id="UP000678393"/>
    </source>
</evidence>
<organism evidence="15 16">
    <name type="scientific">Candidula unifasciata</name>
    <dbReference type="NCBI Taxonomy" id="100452"/>
    <lineage>
        <taxon>Eukaryota</taxon>
        <taxon>Metazoa</taxon>
        <taxon>Spiralia</taxon>
        <taxon>Lophotrochozoa</taxon>
        <taxon>Mollusca</taxon>
        <taxon>Gastropoda</taxon>
        <taxon>Heterobranchia</taxon>
        <taxon>Euthyneura</taxon>
        <taxon>Panpulmonata</taxon>
        <taxon>Eupulmonata</taxon>
        <taxon>Stylommatophora</taxon>
        <taxon>Helicina</taxon>
        <taxon>Helicoidea</taxon>
        <taxon>Geomitridae</taxon>
        <taxon>Candidula</taxon>
    </lineage>
</organism>
<feature type="non-terminal residue" evidence="15">
    <location>
        <position position="1"/>
    </location>
</feature>
<feature type="region of interest" description="Disordered" evidence="14">
    <location>
        <begin position="635"/>
        <end position="719"/>
    </location>
</feature>
<feature type="compositionally biased region" description="Low complexity" evidence="14">
    <location>
        <begin position="542"/>
        <end position="559"/>
    </location>
</feature>
<keyword evidence="5" id="KW-0677">Repeat</keyword>
<reference evidence="15" key="1">
    <citation type="submission" date="2021-04" db="EMBL/GenBank/DDBJ databases">
        <authorList>
            <consortium name="Molecular Ecology Group"/>
        </authorList>
    </citation>
    <scope>NUCLEOTIDE SEQUENCE</scope>
</reference>
<feature type="compositionally biased region" description="Low complexity" evidence="14">
    <location>
        <begin position="661"/>
        <end position="685"/>
    </location>
</feature>
<feature type="compositionally biased region" description="Basic and acidic residues" evidence="14">
    <location>
        <begin position="1"/>
        <end position="25"/>
    </location>
</feature>
<evidence type="ECO:0000256" key="7">
    <source>
        <dbReference type="ARBA" id="ARBA00023212"/>
    </source>
</evidence>
<evidence type="ECO:0000256" key="13">
    <source>
        <dbReference type="PROSITE-ProRule" id="PRU00023"/>
    </source>
</evidence>
<feature type="compositionally biased region" description="Polar residues" evidence="14">
    <location>
        <begin position="317"/>
        <end position="334"/>
    </location>
</feature>
<dbReference type="Pfam" id="PF12796">
    <property type="entry name" value="Ank_2"/>
    <property type="match status" value="2"/>
</dbReference>
<dbReference type="SUPFAM" id="SSF48403">
    <property type="entry name" value="Ankyrin repeat"/>
    <property type="match status" value="1"/>
</dbReference>
<feature type="compositionally biased region" description="Basic and acidic residues" evidence="14">
    <location>
        <begin position="689"/>
        <end position="704"/>
    </location>
</feature>
<dbReference type="AlphaFoldDB" id="A0A8S3ZLX8"/>
<feature type="compositionally biased region" description="Basic and acidic residues" evidence="14">
    <location>
        <begin position="568"/>
        <end position="577"/>
    </location>
</feature>
<feature type="repeat" description="ANK" evidence="13">
    <location>
        <begin position="78"/>
        <end position="110"/>
    </location>
</feature>
<feature type="region of interest" description="Disordered" evidence="14">
    <location>
        <begin position="317"/>
        <end position="356"/>
    </location>
</feature>
<evidence type="ECO:0000256" key="3">
    <source>
        <dbReference type="ARBA" id="ARBA00022490"/>
    </source>
</evidence>
<dbReference type="EMBL" id="CAJHNH020003013">
    <property type="protein sequence ID" value="CAG5128326.1"/>
    <property type="molecule type" value="Genomic_DNA"/>
</dbReference>
<name>A0A8S3ZLX8_9EUPU</name>
<dbReference type="CDD" id="cd21930">
    <property type="entry name" value="IPD_PPP1R12"/>
    <property type="match status" value="1"/>
</dbReference>
<keyword evidence="6 13" id="KW-0040">ANK repeat</keyword>
<feature type="compositionally biased region" description="Basic residues" evidence="14">
    <location>
        <begin position="705"/>
        <end position="719"/>
    </location>
</feature>
<dbReference type="GO" id="GO:0005856">
    <property type="term" value="C:cytoskeleton"/>
    <property type="evidence" value="ECO:0007669"/>
    <property type="project" value="UniProtKB-SubCell"/>
</dbReference>
<keyword evidence="4" id="KW-0597">Phosphoprotein</keyword>
<dbReference type="InterPro" id="IPR036770">
    <property type="entry name" value="Ankyrin_rpt-contain_sf"/>
</dbReference>
<feature type="region of interest" description="Disordered" evidence="14">
    <location>
        <begin position="524"/>
        <end position="621"/>
    </location>
</feature>
<feature type="compositionally biased region" description="Low complexity" evidence="14">
    <location>
        <begin position="582"/>
        <end position="600"/>
    </location>
</feature>
<evidence type="ECO:0000256" key="5">
    <source>
        <dbReference type="ARBA" id="ARBA00022737"/>
    </source>
</evidence>
<feature type="compositionally biased region" description="Basic and acidic residues" evidence="14">
    <location>
        <begin position="335"/>
        <end position="356"/>
    </location>
</feature>
<dbReference type="GO" id="GO:0004857">
    <property type="term" value="F:enzyme inhibitor activity"/>
    <property type="evidence" value="ECO:0007669"/>
    <property type="project" value="TreeGrafter"/>
</dbReference>
<evidence type="ECO:0000256" key="8">
    <source>
        <dbReference type="ARBA" id="ARBA00038386"/>
    </source>
</evidence>